<feature type="region of interest" description="Disordered" evidence="2">
    <location>
        <begin position="380"/>
        <end position="399"/>
    </location>
</feature>
<reference evidence="4 5" key="1">
    <citation type="submission" date="2012-02" db="EMBL/GenBank/DDBJ databases">
        <title>Complete genome sequence of Phycisphaera mikurensis NBRC 102666.</title>
        <authorList>
            <person name="Ankai A."/>
            <person name="Hosoyama A."/>
            <person name="Terui Y."/>
            <person name="Sekine M."/>
            <person name="Fukai R."/>
            <person name="Kato Y."/>
            <person name="Nakamura S."/>
            <person name="Yamada-Narita S."/>
            <person name="Kawakoshi A."/>
            <person name="Fukunaga Y."/>
            <person name="Yamazaki S."/>
            <person name="Fujita N."/>
        </authorList>
    </citation>
    <scope>NUCLEOTIDE SEQUENCE [LARGE SCALE GENOMIC DNA]</scope>
    <source>
        <strain evidence="5">NBRC 102666 / KCTC 22515 / FYK2301M01</strain>
    </source>
</reference>
<evidence type="ECO:0000313" key="4">
    <source>
        <dbReference type="EMBL" id="BAM03306.1"/>
    </source>
</evidence>
<feature type="signal peptide" evidence="3">
    <location>
        <begin position="1"/>
        <end position="27"/>
    </location>
</feature>
<dbReference type="KEGG" id="phm:PSMK_11470"/>
<dbReference type="EMBL" id="AP012338">
    <property type="protein sequence ID" value="BAM03306.1"/>
    <property type="molecule type" value="Genomic_DNA"/>
</dbReference>
<feature type="chain" id="PRO_5003629149" evidence="3">
    <location>
        <begin position="28"/>
        <end position="956"/>
    </location>
</feature>
<evidence type="ECO:0000313" key="5">
    <source>
        <dbReference type="Proteomes" id="UP000007881"/>
    </source>
</evidence>
<protein>
    <submittedName>
        <fullName evidence="4">Uncharacterized protein</fullName>
    </submittedName>
</protein>
<evidence type="ECO:0000256" key="3">
    <source>
        <dbReference type="SAM" id="SignalP"/>
    </source>
</evidence>
<dbReference type="InterPro" id="IPR028994">
    <property type="entry name" value="Integrin_alpha_N"/>
</dbReference>
<gene>
    <name evidence="4" type="ordered locus">PSMK_11470</name>
</gene>
<evidence type="ECO:0000256" key="2">
    <source>
        <dbReference type="SAM" id="MobiDB-lite"/>
    </source>
</evidence>
<evidence type="ECO:0000256" key="1">
    <source>
        <dbReference type="ARBA" id="ARBA00022729"/>
    </source>
</evidence>
<keyword evidence="5" id="KW-1185">Reference proteome</keyword>
<dbReference type="HOGENOM" id="CLU_308559_0_0_0"/>
<sequence>MTRSTARSLPTAAVFAAAFASAGPAAAEALAADPMVGNAGSLKAELPSPGFLGAWGGKGMAYAGGGGLTGAGWAARNVAVKVDFERAGEYFFRTTVGRSGLGGGSDHASIGLFTKDASVNNRPLKVGFSSGNTLLVSLGEERADVKLGEAGVSATGPITIAARLVTRPSAEGLDRMEVWAWPAGNAAPASVPSRPDGVIEADYDGASNTVRIDTGNAAGFAATFGETRIATDWNGLFAGIAYEDVPPAQTHPYRDFTHVRLAPDATQPLPVQWAGLSLIPRGEGEAPELLVLGSSEWIPAASMAYRPVDAATRAEASPAPTSGLPLYDGGHSDHGFANGRYQAVPREAGGFDLYHLQRLEHVGEVSATGERTMFAKPRPIGLAAPAAGGDETRTAGPAERVEPGERAAALRDLALHSDFFLGDADGDGVTDLLIGRQVDRAQKRMYWPDGSPPWTIQPQTNVGPHTDTQNTPGFRGYGVDGQWLGTRVNYALQWARGSRASNGDLVLGPRQPVYLGRDDYPVQWRNFSQRMVPAMIERDGTRHVLLFSAVSEALALPVLTGTPEGSLHLGAAQNLLASEADARDIIIPYIVGVQDLDGDGTKEVVVGSGSAGRAVALGGEEVGAFRRLGVLENVGGVVGAATLAIPAVGDWDGDGTPDLVTGDGAGYYLLFPGTDDPMVFRGARTLKDSSGHDRRYVGEQNLQGPQERGWGYTQPELFDWDADGTLDLIGNDNTATFRLLKRTDPGDPAVTSEAVFTRAGSDAKLPVSWRHRPAGVPGACGVAGDDRPVLLYLNAEQNLVAGVPTRTGSTEIEREIPMNYQDGRPVRTSGSAGMSGRTAFAVTDMDDDGVWDVLFGTVAKNVQVYNPDPVDQATTEGLKSSSAFWIRNAGTAAEPVFEPARRIRWADGGVTRVETHGFAVAPRDADGDGRWDLLYMGDGPGFVYGIRRDELDLSAD</sequence>
<dbReference type="Pfam" id="PF13517">
    <property type="entry name" value="FG-GAP_3"/>
    <property type="match status" value="1"/>
</dbReference>
<dbReference type="PANTHER" id="PTHR45460">
    <property type="entry name" value="SIMILAR TO CYSTEINE PROTEINASE"/>
    <property type="match status" value="1"/>
</dbReference>
<dbReference type="PATRIC" id="fig|1142394.8.peg.1186"/>
<dbReference type="Gene3D" id="2.130.10.130">
    <property type="entry name" value="Integrin alpha, N-terminal"/>
    <property type="match status" value="1"/>
</dbReference>
<dbReference type="RefSeq" id="WP_014436525.1">
    <property type="nucleotide sequence ID" value="NC_017080.1"/>
</dbReference>
<dbReference type="SUPFAM" id="SSF69318">
    <property type="entry name" value="Integrin alpha N-terminal domain"/>
    <property type="match status" value="1"/>
</dbReference>
<name>I0IDG8_PHYMF</name>
<dbReference type="AlphaFoldDB" id="I0IDG8"/>
<organism evidence="4 5">
    <name type="scientific">Phycisphaera mikurensis (strain NBRC 102666 / KCTC 22515 / FYK2301M01)</name>
    <dbReference type="NCBI Taxonomy" id="1142394"/>
    <lineage>
        <taxon>Bacteria</taxon>
        <taxon>Pseudomonadati</taxon>
        <taxon>Planctomycetota</taxon>
        <taxon>Phycisphaerae</taxon>
        <taxon>Phycisphaerales</taxon>
        <taxon>Phycisphaeraceae</taxon>
        <taxon>Phycisphaera</taxon>
    </lineage>
</organism>
<dbReference type="STRING" id="1142394.PSMK_11470"/>
<proteinExistence type="predicted"/>
<dbReference type="eggNOG" id="COG4692">
    <property type="taxonomic scope" value="Bacteria"/>
</dbReference>
<dbReference type="PANTHER" id="PTHR45460:SF2">
    <property type="entry name" value="ALPHA 1,3 GLUCANASE, GH71 FAMILY (EUROFUNG)"/>
    <property type="match status" value="1"/>
</dbReference>
<keyword evidence="1 3" id="KW-0732">Signal</keyword>
<dbReference type="OrthoDB" id="41724at2"/>
<accession>I0IDG8</accession>
<dbReference type="Proteomes" id="UP000007881">
    <property type="component" value="Chromosome"/>
</dbReference>
<dbReference type="InterPro" id="IPR013517">
    <property type="entry name" value="FG-GAP"/>
</dbReference>